<evidence type="ECO:0000259" key="5">
    <source>
        <dbReference type="Pfam" id="PF01420"/>
    </source>
</evidence>
<comment type="similarity">
    <text evidence="1">Belongs to the type-I restriction system S methylase family.</text>
</comment>
<keyword evidence="2" id="KW-0680">Restriction system</keyword>
<gene>
    <name evidence="6" type="ORF">ACFPQ6_09605</name>
</gene>
<dbReference type="InterPro" id="IPR017956">
    <property type="entry name" value="AT_hook_DNA-bd_motif"/>
</dbReference>
<keyword evidence="3" id="KW-0238">DNA-binding</keyword>
<organism evidence="6 7">
    <name type="scientific">Deinococcus petrolearius</name>
    <dbReference type="NCBI Taxonomy" id="1751295"/>
    <lineage>
        <taxon>Bacteria</taxon>
        <taxon>Thermotogati</taxon>
        <taxon>Deinococcota</taxon>
        <taxon>Deinococci</taxon>
        <taxon>Deinococcales</taxon>
        <taxon>Deinococcaceae</taxon>
        <taxon>Deinococcus</taxon>
    </lineage>
</organism>
<name>A0ABW1DJY5_9DEIO</name>
<evidence type="ECO:0000256" key="1">
    <source>
        <dbReference type="ARBA" id="ARBA00010923"/>
    </source>
</evidence>
<feature type="domain" description="Type I restriction modification DNA specificity" evidence="5">
    <location>
        <begin position="67"/>
        <end position="179"/>
    </location>
</feature>
<keyword evidence="6" id="KW-0540">Nuclease</keyword>
<proteinExistence type="inferred from homology"/>
<evidence type="ECO:0000256" key="2">
    <source>
        <dbReference type="ARBA" id="ARBA00022747"/>
    </source>
</evidence>
<keyword evidence="6" id="KW-0378">Hydrolase</keyword>
<dbReference type="Pfam" id="PF01420">
    <property type="entry name" value="Methylase_S"/>
    <property type="match status" value="2"/>
</dbReference>
<dbReference type="CDD" id="cd17517">
    <property type="entry name" value="RMtype1_S_EcoKI_StySPI-TRD2-CR2_like"/>
    <property type="match status" value="1"/>
</dbReference>
<dbReference type="InterPro" id="IPR051212">
    <property type="entry name" value="Type-I_RE_S_subunit"/>
</dbReference>
<dbReference type="EMBL" id="JBHSOH010000008">
    <property type="protein sequence ID" value="MFC5848565.1"/>
    <property type="molecule type" value="Genomic_DNA"/>
</dbReference>
<dbReference type="GO" id="GO:0004519">
    <property type="term" value="F:endonuclease activity"/>
    <property type="evidence" value="ECO:0007669"/>
    <property type="project" value="UniProtKB-KW"/>
</dbReference>
<comment type="caution">
    <text evidence="6">The sequence shown here is derived from an EMBL/GenBank/DDBJ whole genome shotgun (WGS) entry which is preliminary data.</text>
</comment>
<feature type="region of interest" description="Disordered" evidence="4">
    <location>
        <begin position="473"/>
        <end position="553"/>
    </location>
</feature>
<dbReference type="Gene3D" id="3.90.220.20">
    <property type="entry name" value="DNA methylase specificity domains"/>
    <property type="match status" value="2"/>
</dbReference>
<keyword evidence="7" id="KW-1185">Reference proteome</keyword>
<feature type="domain" description="Type I restriction modification DNA specificity" evidence="5">
    <location>
        <begin position="272"/>
        <end position="427"/>
    </location>
</feature>
<dbReference type="InterPro" id="IPR044946">
    <property type="entry name" value="Restrct_endonuc_typeI_TRD_sf"/>
</dbReference>
<protein>
    <submittedName>
        <fullName evidence="6">Restriction endonuclease subunit S</fullName>
        <ecNumber evidence="6">3.1.21.-</ecNumber>
    </submittedName>
</protein>
<dbReference type="PANTHER" id="PTHR43140:SF1">
    <property type="entry name" value="TYPE I RESTRICTION ENZYME ECOKI SPECIFICITY SUBUNIT"/>
    <property type="match status" value="1"/>
</dbReference>
<evidence type="ECO:0000313" key="6">
    <source>
        <dbReference type="EMBL" id="MFC5848565.1"/>
    </source>
</evidence>
<keyword evidence="6" id="KW-0255">Endonuclease</keyword>
<sequence>MSAEEREGLPEGWVETTLGVVTDYGRTNKAEPHEIPADAWVLELEDIEKDTSKIINRANFFERDSKSTKNKFYSGDVLYGKLRPYLNKVVIADSDGFCTTEIVPIEQKEYSDSRFVFYWLKHPTFLKYVSTVSHGMNMPRLGTESGQQAPFLLAPLPEQIRIADKLDALLARVEAGRERLERVPKLVKAFRQAVLRAAVSGELTREWRENNPQKRLKFTPQDETKRGRLWGSGIVPELTEEEVASLPSEWHWVKVGALGLSGIPAVQIGPMSMKSNEFEATGHPVLNVGTVQSGFFDHEKLNYLPHKLTSPFKRYIVEKGDILFTRSGTIGRCAVASSSEDGFLMTFHLLRVRVNQEVCLTTYAFYAFQGGHTVKRQIEESAIGATRAGFNTSLLEGLDIPLPPLPEQAEIVRRVEALFALADRLEARYQSALASFNRLTPALLAKAFRGELVPQDSNDEPASVLLERIRAQRAAEESKPKRGRSVAPGSVEEPKRRGRPPKAQAEAGEQVPSAEAAAQALDLQPPRRRGRPPKVRPEAQAQAPTAIPEASSYEDAVRRLEALKLERAGGTRQVGLFDMEPAEG</sequence>
<dbReference type="RefSeq" id="WP_380048751.1">
    <property type="nucleotide sequence ID" value="NZ_JBHSOH010000008.1"/>
</dbReference>
<dbReference type="PANTHER" id="PTHR43140">
    <property type="entry name" value="TYPE-1 RESTRICTION ENZYME ECOKI SPECIFICITY PROTEIN"/>
    <property type="match status" value="1"/>
</dbReference>
<dbReference type="SUPFAM" id="SSF116734">
    <property type="entry name" value="DNA methylase specificity domain"/>
    <property type="match status" value="2"/>
</dbReference>
<evidence type="ECO:0000313" key="7">
    <source>
        <dbReference type="Proteomes" id="UP001595979"/>
    </source>
</evidence>
<dbReference type="SMART" id="SM00384">
    <property type="entry name" value="AT_hook"/>
    <property type="match status" value="2"/>
</dbReference>
<dbReference type="GO" id="GO:0016787">
    <property type="term" value="F:hydrolase activity"/>
    <property type="evidence" value="ECO:0007669"/>
    <property type="project" value="UniProtKB-KW"/>
</dbReference>
<dbReference type="EC" id="3.1.21.-" evidence="6"/>
<reference evidence="7" key="1">
    <citation type="journal article" date="2019" name="Int. J. Syst. Evol. Microbiol.">
        <title>The Global Catalogue of Microorganisms (GCM) 10K type strain sequencing project: providing services to taxonomists for standard genome sequencing and annotation.</title>
        <authorList>
            <consortium name="The Broad Institute Genomics Platform"/>
            <consortium name="The Broad Institute Genome Sequencing Center for Infectious Disease"/>
            <person name="Wu L."/>
            <person name="Ma J."/>
        </authorList>
    </citation>
    <scope>NUCLEOTIDE SEQUENCE [LARGE SCALE GENOMIC DNA]</scope>
    <source>
        <strain evidence="7">CGMCC 1.15053</strain>
    </source>
</reference>
<dbReference type="InterPro" id="IPR000055">
    <property type="entry name" value="Restrct_endonuc_typeI_TRD"/>
</dbReference>
<accession>A0ABW1DJY5</accession>
<evidence type="ECO:0000256" key="4">
    <source>
        <dbReference type="SAM" id="MobiDB-lite"/>
    </source>
</evidence>
<evidence type="ECO:0000256" key="3">
    <source>
        <dbReference type="ARBA" id="ARBA00023125"/>
    </source>
</evidence>
<dbReference type="Proteomes" id="UP001595979">
    <property type="component" value="Unassembled WGS sequence"/>
</dbReference>